<dbReference type="Proteomes" id="UP001175226">
    <property type="component" value="Unassembled WGS sequence"/>
</dbReference>
<proteinExistence type="predicted"/>
<dbReference type="InterPro" id="IPR043837">
    <property type="entry name" value="Mtf2-like_C"/>
</dbReference>
<dbReference type="InterPro" id="IPR040009">
    <property type="entry name" value="Mtf2/C5D6.12-like"/>
</dbReference>
<organism evidence="3 4">
    <name type="scientific">Armillaria borealis</name>
    <dbReference type="NCBI Taxonomy" id="47425"/>
    <lineage>
        <taxon>Eukaryota</taxon>
        <taxon>Fungi</taxon>
        <taxon>Dikarya</taxon>
        <taxon>Basidiomycota</taxon>
        <taxon>Agaricomycotina</taxon>
        <taxon>Agaricomycetes</taxon>
        <taxon>Agaricomycetidae</taxon>
        <taxon>Agaricales</taxon>
        <taxon>Marasmiineae</taxon>
        <taxon>Physalacriaceae</taxon>
        <taxon>Armillaria</taxon>
    </lineage>
</organism>
<evidence type="ECO:0000259" key="2">
    <source>
        <dbReference type="Pfam" id="PF19189"/>
    </source>
</evidence>
<dbReference type="PANTHER" id="PTHR39468">
    <property type="entry name" value="CHROMOSOME 7, WHOLE GENOME SHOTGUN SEQUENCE"/>
    <property type="match status" value="1"/>
</dbReference>
<gene>
    <name evidence="3" type="ORF">EV421DRAFT_440730</name>
</gene>
<dbReference type="AlphaFoldDB" id="A0AA39K7H9"/>
<evidence type="ECO:0000313" key="4">
    <source>
        <dbReference type="Proteomes" id="UP001175226"/>
    </source>
</evidence>
<feature type="domain" description="Mtf2-like C-terminal" evidence="2">
    <location>
        <begin position="187"/>
        <end position="363"/>
    </location>
</feature>
<evidence type="ECO:0000313" key="3">
    <source>
        <dbReference type="EMBL" id="KAK0454721.1"/>
    </source>
</evidence>
<accession>A0AA39K7H9</accession>
<dbReference type="Pfam" id="PF19189">
    <property type="entry name" value="Mtf2"/>
    <property type="match status" value="1"/>
</dbReference>
<name>A0AA39K7H9_9AGAR</name>
<dbReference type="PANTHER" id="PTHR39468:SF1">
    <property type="entry name" value="MTF2-LIKE C-TERMINAL DOMAIN-CONTAINING PROTEIN"/>
    <property type="match status" value="1"/>
</dbReference>
<protein>
    <recommendedName>
        <fullName evidence="2">Mtf2-like C-terminal domain-containing protein</fullName>
    </recommendedName>
</protein>
<feature type="compositionally biased region" description="Basic and acidic residues" evidence="1">
    <location>
        <begin position="374"/>
        <end position="384"/>
    </location>
</feature>
<feature type="region of interest" description="Disordered" evidence="1">
    <location>
        <begin position="367"/>
        <end position="387"/>
    </location>
</feature>
<evidence type="ECO:0000256" key="1">
    <source>
        <dbReference type="SAM" id="MobiDB-lite"/>
    </source>
</evidence>
<sequence>MSVTSELAFDRHFWFLPQCYAINPSRYKGLYGQVRAFFASLNGAHHYTAPPILTVCSNPRCQRLQYIAWRNFSSTRPAASEEGQTSNMRPLQSMFSQSQSSAWDHVFKGIADKPPVVSQQGPRRGRRQAMTNREISAFNDMFNMIFDAVSEQSRKQRDVDLQRDDLGGLFSKLRRHSKKIKWTTEEENLLDQKKEEMDMCDTDQQLLDWAMREVFEDSVRREATSRLAMENPEIKEVPRLQSPAYPDLIALLMQTFRDKYSDPHLALSIFDYARNLSIISYVFGCTTKAYNELLKTRWRCFRDLKGFHDALQEMTVNGVGINTHTRKLVEEVRRDVGEKTLWMEEDPLGDSTESWNLLNKIEELTAGKKKKSKVEKEPRWDEWKSSSMVDDVDDEWGFDKWDDPAGKFP</sequence>
<dbReference type="GO" id="GO:0005739">
    <property type="term" value="C:mitochondrion"/>
    <property type="evidence" value="ECO:0007669"/>
    <property type="project" value="InterPro"/>
</dbReference>
<comment type="caution">
    <text evidence="3">The sequence shown here is derived from an EMBL/GenBank/DDBJ whole genome shotgun (WGS) entry which is preliminary data.</text>
</comment>
<keyword evidence="4" id="KW-1185">Reference proteome</keyword>
<dbReference type="EMBL" id="JAUEPT010000002">
    <property type="protein sequence ID" value="KAK0454721.1"/>
    <property type="molecule type" value="Genomic_DNA"/>
</dbReference>
<reference evidence="3" key="1">
    <citation type="submission" date="2023-06" db="EMBL/GenBank/DDBJ databases">
        <authorList>
            <consortium name="Lawrence Berkeley National Laboratory"/>
            <person name="Ahrendt S."/>
            <person name="Sahu N."/>
            <person name="Indic B."/>
            <person name="Wong-Bajracharya J."/>
            <person name="Merenyi Z."/>
            <person name="Ke H.-M."/>
            <person name="Monk M."/>
            <person name="Kocsube S."/>
            <person name="Drula E."/>
            <person name="Lipzen A."/>
            <person name="Balint B."/>
            <person name="Henrissat B."/>
            <person name="Andreopoulos B."/>
            <person name="Martin F.M."/>
            <person name="Harder C.B."/>
            <person name="Rigling D."/>
            <person name="Ford K.L."/>
            <person name="Foster G.D."/>
            <person name="Pangilinan J."/>
            <person name="Papanicolaou A."/>
            <person name="Barry K."/>
            <person name="LaButti K."/>
            <person name="Viragh M."/>
            <person name="Koriabine M."/>
            <person name="Yan M."/>
            <person name="Riley R."/>
            <person name="Champramary S."/>
            <person name="Plett K.L."/>
            <person name="Tsai I.J."/>
            <person name="Slot J."/>
            <person name="Sipos G."/>
            <person name="Plett J."/>
            <person name="Nagy L.G."/>
            <person name="Grigoriev I.V."/>
        </authorList>
    </citation>
    <scope>NUCLEOTIDE SEQUENCE</scope>
    <source>
        <strain evidence="3">FPL87.14</strain>
    </source>
</reference>